<dbReference type="Proteomes" id="UP000440041">
    <property type="component" value="Unassembled WGS sequence"/>
</dbReference>
<protein>
    <recommendedName>
        <fullName evidence="4">Type VII secretion protein</fullName>
    </recommendedName>
</protein>
<keyword evidence="1" id="KW-0812">Transmembrane</keyword>
<evidence type="ECO:0000313" key="2">
    <source>
        <dbReference type="EMBL" id="KAB8296532.1"/>
    </source>
</evidence>
<dbReference type="EMBL" id="WBSO01000012">
    <property type="protein sequence ID" value="KAB8296532.1"/>
    <property type="molecule type" value="Genomic_DNA"/>
</dbReference>
<feature type="transmembrane region" description="Helical" evidence="1">
    <location>
        <begin position="63"/>
        <end position="83"/>
    </location>
</feature>
<evidence type="ECO:0000313" key="3">
    <source>
        <dbReference type="Proteomes" id="UP000440041"/>
    </source>
</evidence>
<feature type="transmembrane region" description="Helical" evidence="1">
    <location>
        <begin position="247"/>
        <end position="265"/>
    </location>
</feature>
<evidence type="ECO:0000256" key="1">
    <source>
        <dbReference type="SAM" id="Phobius"/>
    </source>
</evidence>
<sequence>MPRNEPAADQTLTPSEERLIRPVTQHDLDCISLIGAVAFSCTAVTVVMLSMTSESMREQSHDLLMMLPLTLAAATILCDWQCVDNIRRHRRRLAMVSLACSAALAACGGVAWSLTIHSTQQATLGALLASCCVAVDMAFMMMLTDNPAIGGANTAILAASVTVMLICTSTLMTALPLRLLAGIILGLAACCMQMLPNLVVHVPDRYLVQWRTYMTRRWTVRGGIPQQARVLTDNDVHDDMQTFQTRYCAGVVLCLILMLAAYTTVACCCQYGQIVDRIGFLALSAALFTFLTLKPRQSGRPFERYAMRFGAIITLLVCCTRMSSALPDISPVLLSTVCMLTVGVAGLILIMCMIAQHGGVHSLALSRIGDVLCFISIMITPIATFFAIGALEFIRGC</sequence>
<feature type="transmembrane region" description="Helical" evidence="1">
    <location>
        <begin position="155"/>
        <end position="173"/>
    </location>
</feature>
<dbReference type="RefSeq" id="WP_240812393.1">
    <property type="nucleotide sequence ID" value="NZ_JBHLXF010000037.1"/>
</dbReference>
<feature type="transmembrane region" description="Helical" evidence="1">
    <location>
        <begin position="305"/>
        <end position="323"/>
    </location>
</feature>
<proteinExistence type="predicted"/>
<reference evidence="2 3" key="1">
    <citation type="submission" date="2019-09" db="EMBL/GenBank/DDBJ databases">
        <title>Characterization of the phylogenetic diversity of two novel species belonging to the genus Bifidobacterium: Bifidobacterium cebidarum sp. nov. and Bifidobacterium leontopitheci sp. nov.</title>
        <authorList>
            <person name="Lugli G.A."/>
            <person name="Duranti S."/>
            <person name="Milani C."/>
            <person name="Turroni F."/>
            <person name="Ventura M."/>
        </authorList>
    </citation>
    <scope>NUCLEOTIDE SEQUENCE [LARGE SCALE GENOMIC DNA]</scope>
    <source>
        <strain evidence="2 3">DSM 100238</strain>
    </source>
</reference>
<keyword evidence="1" id="KW-1133">Transmembrane helix</keyword>
<keyword evidence="1" id="KW-0472">Membrane</keyword>
<name>A0A6A2V719_9BIFI</name>
<comment type="caution">
    <text evidence="2">The sequence shown here is derived from an EMBL/GenBank/DDBJ whole genome shotgun (WGS) entry which is preliminary data.</text>
</comment>
<feature type="transmembrane region" description="Helical" evidence="1">
    <location>
        <begin position="95"/>
        <end position="116"/>
    </location>
</feature>
<feature type="transmembrane region" description="Helical" evidence="1">
    <location>
        <begin position="28"/>
        <end position="51"/>
    </location>
</feature>
<evidence type="ECO:0008006" key="4">
    <source>
        <dbReference type="Google" id="ProtNLM"/>
    </source>
</evidence>
<feature type="transmembrane region" description="Helical" evidence="1">
    <location>
        <begin position="277"/>
        <end position="293"/>
    </location>
</feature>
<feature type="transmembrane region" description="Helical" evidence="1">
    <location>
        <begin position="371"/>
        <end position="394"/>
    </location>
</feature>
<feature type="transmembrane region" description="Helical" evidence="1">
    <location>
        <begin position="329"/>
        <end position="350"/>
    </location>
</feature>
<feature type="transmembrane region" description="Helical" evidence="1">
    <location>
        <begin position="122"/>
        <end position="143"/>
    </location>
</feature>
<accession>A0A6A2V719</accession>
<gene>
    <name evidence="2" type="ORF">DSM100238_1423</name>
</gene>
<organism evidence="2 3">
    <name type="scientific">Bifidobacterium apri</name>
    <dbReference type="NCBI Taxonomy" id="1769423"/>
    <lineage>
        <taxon>Bacteria</taxon>
        <taxon>Bacillati</taxon>
        <taxon>Actinomycetota</taxon>
        <taxon>Actinomycetes</taxon>
        <taxon>Bifidobacteriales</taxon>
        <taxon>Bifidobacteriaceae</taxon>
        <taxon>Bifidobacterium</taxon>
    </lineage>
</organism>
<dbReference type="AlphaFoldDB" id="A0A6A2V719"/>
<feature type="transmembrane region" description="Helical" evidence="1">
    <location>
        <begin position="179"/>
        <end position="200"/>
    </location>
</feature>
<keyword evidence="3" id="KW-1185">Reference proteome</keyword>